<gene>
    <name evidence="1" type="ORF">BDV29DRAFT_185582</name>
</gene>
<proteinExistence type="predicted"/>
<dbReference type="Proteomes" id="UP000326565">
    <property type="component" value="Unassembled WGS sequence"/>
</dbReference>
<organism evidence="1 2">
    <name type="scientific">Aspergillus leporis</name>
    <dbReference type="NCBI Taxonomy" id="41062"/>
    <lineage>
        <taxon>Eukaryota</taxon>
        <taxon>Fungi</taxon>
        <taxon>Dikarya</taxon>
        <taxon>Ascomycota</taxon>
        <taxon>Pezizomycotina</taxon>
        <taxon>Eurotiomycetes</taxon>
        <taxon>Eurotiomycetidae</taxon>
        <taxon>Eurotiales</taxon>
        <taxon>Aspergillaceae</taxon>
        <taxon>Aspergillus</taxon>
        <taxon>Aspergillus subgen. Circumdati</taxon>
    </lineage>
</organism>
<sequence length="203" mass="23166">MSETLLSILTGEPWLWDPTEANQITFNADGTGKLICAAELNVWIAAEFNWKSQNPGSLAQTIDITDNAPESRSTLAQFNIELTLTKRRIPKIGDADMQRYRINESLLTDGAFLPKMYTIKLEKGKFLTSFDARDPVKDSPMFAVRLVFDKSPYPSREEWKEPVGAPDAMKFWEWTEFCGRRLSENWGSSRGNIFSRIFDKARS</sequence>
<evidence type="ECO:0000313" key="2">
    <source>
        <dbReference type="Proteomes" id="UP000326565"/>
    </source>
</evidence>
<keyword evidence="2" id="KW-1185">Reference proteome</keyword>
<accession>A0A5N5WJD9</accession>
<dbReference type="OrthoDB" id="2935237at2759"/>
<dbReference type="EMBL" id="ML732446">
    <property type="protein sequence ID" value="KAB8067777.1"/>
    <property type="molecule type" value="Genomic_DNA"/>
</dbReference>
<dbReference type="AlphaFoldDB" id="A0A5N5WJD9"/>
<protein>
    <submittedName>
        <fullName evidence="1">Uncharacterized protein</fullName>
    </submittedName>
</protein>
<name>A0A5N5WJD9_9EURO</name>
<reference evidence="1 2" key="1">
    <citation type="submission" date="2019-04" db="EMBL/GenBank/DDBJ databases">
        <title>Friends and foes A comparative genomics study of 23 Aspergillus species from section Flavi.</title>
        <authorList>
            <consortium name="DOE Joint Genome Institute"/>
            <person name="Kjaerbolling I."/>
            <person name="Vesth T."/>
            <person name="Frisvad J.C."/>
            <person name="Nybo J.L."/>
            <person name="Theobald S."/>
            <person name="Kildgaard S."/>
            <person name="Isbrandt T."/>
            <person name="Kuo A."/>
            <person name="Sato A."/>
            <person name="Lyhne E.K."/>
            <person name="Kogle M.E."/>
            <person name="Wiebenga A."/>
            <person name="Kun R.S."/>
            <person name="Lubbers R.J."/>
            <person name="Makela M.R."/>
            <person name="Barry K."/>
            <person name="Chovatia M."/>
            <person name="Clum A."/>
            <person name="Daum C."/>
            <person name="Haridas S."/>
            <person name="He G."/>
            <person name="LaButti K."/>
            <person name="Lipzen A."/>
            <person name="Mondo S."/>
            <person name="Riley R."/>
            <person name="Salamov A."/>
            <person name="Simmons B.A."/>
            <person name="Magnuson J.K."/>
            <person name="Henrissat B."/>
            <person name="Mortensen U.H."/>
            <person name="Larsen T.O."/>
            <person name="Devries R.P."/>
            <person name="Grigoriev I.V."/>
            <person name="Machida M."/>
            <person name="Baker S.E."/>
            <person name="Andersen M.R."/>
        </authorList>
    </citation>
    <scope>NUCLEOTIDE SEQUENCE [LARGE SCALE GENOMIC DNA]</scope>
    <source>
        <strain evidence="1 2">CBS 151.66</strain>
    </source>
</reference>
<evidence type="ECO:0000313" key="1">
    <source>
        <dbReference type="EMBL" id="KAB8067777.1"/>
    </source>
</evidence>